<accession>A0AAW2Y9W6</accession>
<reference evidence="1" key="2">
    <citation type="journal article" date="2024" name="Plant">
        <title>Genomic evolution and insights into agronomic trait innovations of Sesamum species.</title>
        <authorList>
            <person name="Miao H."/>
            <person name="Wang L."/>
            <person name="Qu L."/>
            <person name="Liu H."/>
            <person name="Sun Y."/>
            <person name="Le M."/>
            <person name="Wang Q."/>
            <person name="Wei S."/>
            <person name="Zheng Y."/>
            <person name="Lin W."/>
            <person name="Duan Y."/>
            <person name="Cao H."/>
            <person name="Xiong S."/>
            <person name="Wang X."/>
            <person name="Wei L."/>
            <person name="Li C."/>
            <person name="Ma Q."/>
            <person name="Ju M."/>
            <person name="Zhao R."/>
            <person name="Li G."/>
            <person name="Mu C."/>
            <person name="Tian Q."/>
            <person name="Mei H."/>
            <person name="Zhang T."/>
            <person name="Gao T."/>
            <person name="Zhang H."/>
        </authorList>
    </citation>
    <scope>NUCLEOTIDE SEQUENCE</scope>
    <source>
        <strain evidence="1">KEN1</strain>
    </source>
</reference>
<protein>
    <recommendedName>
        <fullName evidence="2">Polyprotein</fullName>
    </recommendedName>
</protein>
<sequence>MQTYMMSTTKYMPIITYPNTKQTTTVDSTTKAEYVAASEAVKEAVWMKNYIQELVVVPSIVEPVVIFCDNSAAIA</sequence>
<dbReference type="EMBL" id="JACGWN010000001">
    <property type="protein sequence ID" value="KAL0462573.1"/>
    <property type="molecule type" value="Genomic_DNA"/>
</dbReference>
<dbReference type="CDD" id="cd09272">
    <property type="entry name" value="RNase_HI_RT_Ty1"/>
    <property type="match status" value="1"/>
</dbReference>
<evidence type="ECO:0008006" key="2">
    <source>
        <dbReference type="Google" id="ProtNLM"/>
    </source>
</evidence>
<reference evidence="1" key="1">
    <citation type="submission" date="2020-06" db="EMBL/GenBank/DDBJ databases">
        <authorList>
            <person name="Li T."/>
            <person name="Hu X."/>
            <person name="Zhang T."/>
            <person name="Song X."/>
            <person name="Zhang H."/>
            <person name="Dai N."/>
            <person name="Sheng W."/>
            <person name="Hou X."/>
            <person name="Wei L."/>
        </authorList>
    </citation>
    <scope>NUCLEOTIDE SEQUENCE</scope>
    <source>
        <strain evidence="1">KEN1</strain>
        <tissue evidence="1">Leaf</tissue>
    </source>
</reference>
<dbReference type="AlphaFoldDB" id="A0AAW2Y9W6"/>
<comment type="caution">
    <text evidence="1">The sequence shown here is derived from an EMBL/GenBank/DDBJ whole genome shotgun (WGS) entry which is preliminary data.</text>
</comment>
<evidence type="ECO:0000313" key="1">
    <source>
        <dbReference type="EMBL" id="KAL0462573.1"/>
    </source>
</evidence>
<proteinExistence type="predicted"/>
<name>A0AAW2Y9W6_9LAMI</name>
<organism evidence="1">
    <name type="scientific">Sesamum latifolium</name>
    <dbReference type="NCBI Taxonomy" id="2727402"/>
    <lineage>
        <taxon>Eukaryota</taxon>
        <taxon>Viridiplantae</taxon>
        <taxon>Streptophyta</taxon>
        <taxon>Embryophyta</taxon>
        <taxon>Tracheophyta</taxon>
        <taxon>Spermatophyta</taxon>
        <taxon>Magnoliopsida</taxon>
        <taxon>eudicotyledons</taxon>
        <taxon>Gunneridae</taxon>
        <taxon>Pentapetalae</taxon>
        <taxon>asterids</taxon>
        <taxon>lamiids</taxon>
        <taxon>Lamiales</taxon>
        <taxon>Pedaliaceae</taxon>
        <taxon>Sesamum</taxon>
    </lineage>
</organism>
<gene>
    <name evidence="1" type="ORF">Slati_0144900</name>
</gene>